<dbReference type="InterPro" id="IPR018700">
    <property type="entry name" value="DUF2204"/>
</dbReference>
<dbReference type="InterPro" id="IPR043519">
    <property type="entry name" value="NT_sf"/>
</dbReference>
<evidence type="ECO:0000313" key="2">
    <source>
        <dbReference type="Proteomes" id="UP000784128"/>
    </source>
</evidence>
<reference evidence="1 2" key="1">
    <citation type="submission" date="2021-05" db="EMBL/GenBank/DDBJ databases">
        <title>The draft genome of Geobacter chapellei DSM 13688.</title>
        <authorList>
            <person name="Xu Z."/>
            <person name="Masuda Y."/>
            <person name="Itoh H."/>
            <person name="Senoo K."/>
        </authorList>
    </citation>
    <scope>NUCLEOTIDE SEQUENCE [LARGE SCALE GENOMIC DNA]</scope>
    <source>
        <strain evidence="1 2">DSM 13688</strain>
    </source>
</reference>
<dbReference type="Proteomes" id="UP000784128">
    <property type="component" value="Unassembled WGS sequence"/>
</dbReference>
<dbReference type="Pfam" id="PF09970">
    <property type="entry name" value="DUF2204"/>
    <property type="match status" value="1"/>
</dbReference>
<dbReference type="EMBL" id="JAHDYS010000003">
    <property type="protein sequence ID" value="MBT1070929.1"/>
    <property type="molecule type" value="Genomic_DNA"/>
</dbReference>
<accession>A0ABS5U5J7</accession>
<protein>
    <submittedName>
        <fullName evidence="1">Nucleotidyltransferase</fullName>
    </submittedName>
</protein>
<dbReference type="Gene3D" id="3.30.460.40">
    <property type="match status" value="1"/>
</dbReference>
<comment type="caution">
    <text evidence="1">The sequence shown here is derived from an EMBL/GenBank/DDBJ whole genome shotgun (WGS) entry which is preliminary data.</text>
</comment>
<gene>
    <name evidence="1" type="ORF">KJB30_03970</name>
</gene>
<keyword evidence="2" id="KW-1185">Reference proteome</keyword>
<dbReference type="RefSeq" id="WP_214296644.1">
    <property type="nucleotide sequence ID" value="NZ_JAHDYS010000003.1"/>
</dbReference>
<evidence type="ECO:0000313" key="1">
    <source>
        <dbReference type="EMBL" id="MBT1070929.1"/>
    </source>
</evidence>
<proteinExistence type="predicted"/>
<sequence>MQRPESSPEKGAEILTSLVPPELWSQYASVFAEGAKRGIRFVVGGGLAVSVYSGHTRRYTKDMDLFVREEDSGALLEMLHGLGFKEYTEFPYDRTWSYRAIRHGAIVDILWMTLNGKTAVDETWLTKGWQFSVRESRIRLIPVEELIVAKLYILKRDRTDWPDVMNLLYAMGSELDWARMFEVLGDDLLLLGGVMNVFRWLCPGKAYLLPAHIWTSLGLLPPVNSDLQVDRGRVALLMAEQLFPGEKS</sequence>
<dbReference type="SUPFAM" id="SSF81301">
    <property type="entry name" value="Nucleotidyltransferase"/>
    <property type="match status" value="1"/>
</dbReference>
<organism evidence="1 2">
    <name type="scientific">Pelotalea chapellei</name>
    <dbReference type="NCBI Taxonomy" id="44671"/>
    <lineage>
        <taxon>Bacteria</taxon>
        <taxon>Pseudomonadati</taxon>
        <taxon>Thermodesulfobacteriota</taxon>
        <taxon>Desulfuromonadia</taxon>
        <taxon>Geobacterales</taxon>
        <taxon>Geobacteraceae</taxon>
        <taxon>Pelotalea</taxon>
    </lineage>
</organism>
<name>A0ABS5U5J7_9BACT</name>